<sequence>MLTISGLSLTILIFTQVVSRYVFNMPIFGIEELASCIAVWMYFIGCSVGAEQKEHISASLAEMFIKTPKGKRIHSITVSILNAVISGWMTVWAWQLTSWTLKFNMTSTELNIAIGYIQLAMPIGLGLMTFYFLTDLIQKTIGRKQEFE</sequence>
<dbReference type="Proteomes" id="UP001369082">
    <property type="component" value="Unassembled WGS sequence"/>
</dbReference>
<comment type="subunit">
    <text evidence="9">The complex comprises the extracytoplasmic solute receptor protein and the two transmembrane proteins.</text>
</comment>
<feature type="domain" description="Tripartite ATP-independent periplasmic transporters DctQ component" evidence="10">
    <location>
        <begin position="9"/>
        <end position="138"/>
    </location>
</feature>
<evidence type="ECO:0000256" key="3">
    <source>
        <dbReference type="ARBA" id="ARBA00022475"/>
    </source>
</evidence>
<comment type="subcellular location">
    <subcellularLocation>
        <location evidence="1 9">Cell inner membrane</location>
        <topology evidence="1 9">Multi-pass membrane protein</topology>
    </subcellularLocation>
</comment>
<reference evidence="11 12" key="1">
    <citation type="submission" date="2024-02" db="EMBL/GenBank/DDBJ databases">
        <title>Bacteria isolated from the canopy kelp, Nereocystis luetkeana.</title>
        <authorList>
            <person name="Pfister C.A."/>
            <person name="Younker I.T."/>
            <person name="Light S.H."/>
        </authorList>
    </citation>
    <scope>NUCLEOTIDE SEQUENCE [LARGE SCALE GENOMIC DNA]</scope>
    <source>
        <strain evidence="11 12">TI.1.05</strain>
    </source>
</reference>
<comment type="function">
    <text evidence="9">Part of the tripartite ATP-independent periplasmic (TRAP) transport system.</text>
</comment>
<gene>
    <name evidence="11" type="ORF">V6256_04370</name>
</gene>
<comment type="caution">
    <text evidence="11">The sequence shown here is derived from an EMBL/GenBank/DDBJ whole genome shotgun (WGS) entry which is preliminary data.</text>
</comment>
<feature type="transmembrane region" description="Helical" evidence="9">
    <location>
        <begin position="30"/>
        <end position="50"/>
    </location>
</feature>
<dbReference type="Pfam" id="PF04290">
    <property type="entry name" value="DctQ"/>
    <property type="match status" value="1"/>
</dbReference>
<name>A0ABU9GNF0_9GAMM</name>
<evidence type="ECO:0000256" key="6">
    <source>
        <dbReference type="ARBA" id="ARBA00022989"/>
    </source>
</evidence>
<comment type="caution">
    <text evidence="9">Lacks conserved residue(s) required for the propagation of feature annotation.</text>
</comment>
<keyword evidence="4 9" id="KW-0997">Cell inner membrane</keyword>
<keyword evidence="2 9" id="KW-0813">Transport</keyword>
<keyword evidence="7 9" id="KW-0472">Membrane</keyword>
<evidence type="ECO:0000259" key="10">
    <source>
        <dbReference type="Pfam" id="PF04290"/>
    </source>
</evidence>
<evidence type="ECO:0000256" key="7">
    <source>
        <dbReference type="ARBA" id="ARBA00023136"/>
    </source>
</evidence>
<evidence type="ECO:0000256" key="4">
    <source>
        <dbReference type="ARBA" id="ARBA00022519"/>
    </source>
</evidence>
<organism evidence="11 12">
    <name type="scientific">Psychromonas aquatilis</name>
    <dbReference type="NCBI Taxonomy" id="2005072"/>
    <lineage>
        <taxon>Bacteria</taxon>
        <taxon>Pseudomonadati</taxon>
        <taxon>Pseudomonadota</taxon>
        <taxon>Gammaproteobacteria</taxon>
        <taxon>Alteromonadales</taxon>
        <taxon>Psychromonadaceae</taxon>
        <taxon>Psychromonas</taxon>
    </lineage>
</organism>
<dbReference type="EMBL" id="JBAKAZ010000010">
    <property type="protein sequence ID" value="MEL0628838.1"/>
    <property type="molecule type" value="Genomic_DNA"/>
</dbReference>
<keyword evidence="6 9" id="KW-1133">Transmembrane helix</keyword>
<evidence type="ECO:0000256" key="8">
    <source>
        <dbReference type="ARBA" id="ARBA00038436"/>
    </source>
</evidence>
<keyword evidence="12" id="KW-1185">Reference proteome</keyword>
<keyword evidence="5 9" id="KW-0812">Transmembrane</keyword>
<feature type="transmembrane region" description="Helical" evidence="9">
    <location>
        <begin position="73"/>
        <end position="94"/>
    </location>
</feature>
<comment type="similarity">
    <text evidence="8 9">Belongs to the TRAP transporter small permease family.</text>
</comment>
<evidence type="ECO:0000313" key="12">
    <source>
        <dbReference type="Proteomes" id="UP001369082"/>
    </source>
</evidence>
<evidence type="ECO:0000256" key="2">
    <source>
        <dbReference type="ARBA" id="ARBA00022448"/>
    </source>
</evidence>
<dbReference type="InterPro" id="IPR055348">
    <property type="entry name" value="DctQ"/>
</dbReference>
<evidence type="ECO:0000256" key="1">
    <source>
        <dbReference type="ARBA" id="ARBA00004429"/>
    </source>
</evidence>
<keyword evidence="3" id="KW-1003">Cell membrane</keyword>
<dbReference type="InterPro" id="IPR007387">
    <property type="entry name" value="TRAP_DctQ"/>
</dbReference>
<dbReference type="RefSeq" id="WP_341596848.1">
    <property type="nucleotide sequence ID" value="NZ_JBAKAZ010000010.1"/>
</dbReference>
<evidence type="ECO:0000256" key="9">
    <source>
        <dbReference type="RuleBase" id="RU369079"/>
    </source>
</evidence>
<dbReference type="PANTHER" id="PTHR35011:SF2">
    <property type="entry name" value="2,3-DIKETO-L-GULONATE TRAP TRANSPORTER SMALL PERMEASE PROTEIN YIAM"/>
    <property type="match status" value="1"/>
</dbReference>
<dbReference type="PANTHER" id="PTHR35011">
    <property type="entry name" value="2,3-DIKETO-L-GULONATE TRAP TRANSPORTER SMALL PERMEASE PROTEIN YIAM"/>
    <property type="match status" value="1"/>
</dbReference>
<evidence type="ECO:0000256" key="5">
    <source>
        <dbReference type="ARBA" id="ARBA00022692"/>
    </source>
</evidence>
<protein>
    <recommendedName>
        <fullName evidence="9">TRAP transporter small permease protein</fullName>
    </recommendedName>
</protein>
<feature type="transmembrane region" description="Helical" evidence="9">
    <location>
        <begin position="114"/>
        <end position="134"/>
    </location>
</feature>
<evidence type="ECO:0000313" key="11">
    <source>
        <dbReference type="EMBL" id="MEL0628838.1"/>
    </source>
</evidence>
<proteinExistence type="inferred from homology"/>
<accession>A0ABU9GNF0</accession>